<organism evidence="2 3">
    <name type="scientific">Celeribacter halophilus</name>
    <dbReference type="NCBI Taxonomy" id="576117"/>
    <lineage>
        <taxon>Bacteria</taxon>
        <taxon>Pseudomonadati</taxon>
        <taxon>Pseudomonadota</taxon>
        <taxon>Alphaproteobacteria</taxon>
        <taxon>Rhodobacterales</taxon>
        <taxon>Roseobacteraceae</taxon>
        <taxon>Celeribacter</taxon>
    </lineage>
</organism>
<evidence type="ECO:0000256" key="1">
    <source>
        <dbReference type="SAM" id="SignalP"/>
    </source>
</evidence>
<protein>
    <recommendedName>
        <fullName evidence="4">DUF2155 domain-containing protein</fullName>
    </recommendedName>
</protein>
<accession>A0A1I3PCC6</accession>
<dbReference type="Pfam" id="PF09923">
    <property type="entry name" value="DUF2155"/>
    <property type="match status" value="1"/>
</dbReference>
<feature type="signal peptide" evidence="1">
    <location>
        <begin position="1"/>
        <end position="20"/>
    </location>
</feature>
<evidence type="ECO:0008006" key="4">
    <source>
        <dbReference type="Google" id="ProtNLM"/>
    </source>
</evidence>
<keyword evidence="3" id="KW-1185">Reference proteome</keyword>
<evidence type="ECO:0000313" key="3">
    <source>
        <dbReference type="Proteomes" id="UP000183299"/>
    </source>
</evidence>
<dbReference type="Proteomes" id="UP000183299">
    <property type="component" value="Unassembled WGS sequence"/>
</dbReference>
<dbReference type="RefSeq" id="WP_331711571.1">
    <property type="nucleotide sequence ID" value="NZ_FORY01000002.1"/>
</dbReference>
<dbReference type="STRING" id="576117.SAMN04488138_102285"/>
<proteinExistence type="predicted"/>
<dbReference type="EMBL" id="FORY01000002">
    <property type="protein sequence ID" value="SFJ19122.1"/>
    <property type="molecule type" value="Genomic_DNA"/>
</dbReference>
<reference evidence="2 3" key="1">
    <citation type="submission" date="2016-10" db="EMBL/GenBank/DDBJ databases">
        <authorList>
            <person name="de Groot N.N."/>
        </authorList>
    </citation>
    <scope>NUCLEOTIDE SEQUENCE [LARGE SCALE GENOMIC DNA]</scope>
    <source>
        <strain evidence="2 3">CGMCC 1.8891</strain>
    </source>
</reference>
<evidence type="ECO:0000313" key="2">
    <source>
        <dbReference type="EMBL" id="SFJ19122.1"/>
    </source>
</evidence>
<gene>
    <name evidence="2" type="ORF">SAMN04488138_102285</name>
</gene>
<feature type="chain" id="PRO_5010336822" description="DUF2155 domain-containing protein" evidence="1">
    <location>
        <begin position="21"/>
        <end position="180"/>
    </location>
</feature>
<dbReference type="InterPro" id="IPR019225">
    <property type="entry name" value="DUF2155"/>
</dbReference>
<name>A0A1I3PCC6_9RHOB</name>
<dbReference type="GeneID" id="98667254"/>
<dbReference type="AlphaFoldDB" id="A0A1I3PCC6"/>
<sequence length="180" mass="19207">MIPLLRAASLSLLLVAPAWAQEGGFDDDLETGLDEIIITPLDEDADIGGFGAGGLSLEDLQDLPNGGFQQELKDITTELQEKVVSAAGATVRALDKLTGEVADLTLETGETQAFGRIEVFLGDCRYPENNPSGDAYAYLVVRAQGEDAPVFSGWMVASSPALNAMDHQRYDIWPLSCSTS</sequence>
<keyword evidence="1" id="KW-0732">Signal</keyword>